<protein>
    <recommendedName>
        <fullName evidence="6">TVP38/TMEM64 family membrane protein</fullName>
    </recommendedName>
</protein>
<dbReference type="InterPro" id="IPR015414">
    <property type="entry name" value="TMEM64"/>
</dbReference>
<evidence type="ECO:0000256" key="5">
    <source>
        <dbReference type="ARBA" id="ARBA00023136"/>
    </source>
</evidence>
<gene>
    <name evidence="8" type="ORF">C5Y93_02785</name>
</gene>
<reference evidence="8 9" key="1">
    <citation type="submission" date="2018-02" db="EMBL/GenBank/DDBJ databases">
        <title>Comparative genomes isolates from brazilian mangrove.</title>
        <authorList>
            <person name="Araujo J.E."/>
            <person name="Taketani R.G."/>
            <person name="Silva M.C.P."/>
            <person name="Loureco M.V."/>
            <person name="Andreote F.D."/>
        </authorList>
    </citation>
    <scope>NUCLEOTIDE SEQUENCE [LARGE SCALE GENOMIC DNA]</scope>
    <source>
        <strain evidence="8 9">Nap-Phe MGV</strain>
    </source>
</reference>
<name>A0A2S8GT95_9BACT</name>
<dbReference type="EMBL" id="PUHZ01000004">
    <property type="protein sequence ID" value="PQO47601.1"/>
    <property type="molecule type" value="Genomic_DNA"/>
</dbReference>
<feature type="transmembrane region" description="Helical" evidence="6">
    <location>
        <begin position="25"/>
        <end position="45"/>
    </location>
</feature>
<keyword evidence="2 6" id="KW-1003">Cell membrane</keyword>
<feature type="transmembrane region" description="Helical" evidence="6">
    <location>
        <begin position="150"/>
        <end position="171"/>
    </location>
</feature>
<evidence type="ECO:0000256" key="4">
    <source>
        <dbReference type="ARBA" id="ARBA00022989"/>
    </source>
</evidence>
<feature type="transmembrane region" description="Helical" evidence="6">
    <location>
        <begin position="65"/>
        <end position="84"/>
    </location>
</feature>
<organism evidence="8 9">
    <name type="scientific">Blastopirellula marina</name>
    <dbReference type="NCBI Taxonomy" id="124"/>
    <lineage>
        <taxon>Bacteria</taxon>
        <taxon>Pseudomonadati</taxon>
        <taxon>Planctomycetota</taxon>
        <taxon>Planctomycetia</taxon>
        <taxon>Pirellulales</taxon>
        <taxon>Pirellulaceae</taxon>
        <taxon>Blastopirellula</taxon>
    </lineage>
</organism>
<evidence type="ECO:0000259" key="7">
    <source>
        <dbReference type="Pfam" id="PF09335"/>
    </source>
</evidence>
<comment type="caution">
    <text evidence="8">The sequence shown here is derived from an EMBL/GenBank/DDBJ whole genome shotgun (WGS) entry which is preliminary data.</text>
</comment>
<comment type="subcellular location">
    <subcellularLocation>
        <location evidence="1 6">Cell membrane</location>
        <topology evidence="1 6">Multi-pass membrane protein</topology>
    </subcellularLocation>
</comment>
<feature type="domain" description="VTT" evidence="7">
    <location>
        <begin position="83"/>
        <end position="199"/>
    </location>
</feature>
<evidence type="ECO:0000313" key="9">
    <source>
        <dbReference type="Proteomes" id="UP000237819"/>
    </source>
</evidence>
<dbReference type="AlphaFoldDB" id="A0A2S8GT95"/>
<feature type="transmembrane region" description="Helical" evidence="6">
    <location>
        <begin position="183"/>
        <end position="200"/>
    </location>
</feature>
<dbReference type="Pfam" id="PF09335">
    <property type="entry name" value="VTT_dom"/>
    <property type="match status" value="1"/>
</dbReference>
<dbReference type="PANTHER" id="PTHR12677">
    <property type="entry name" value="GOLGI APPARATUS MEMBRANE PROTEIN TVP38-RELATED"/>
    <property type="match status" value="1"/>
</dbReference>
<dbReference type="GO" id="GO:0005886">
    <property type="term" value="C:plasma membrane"/>
    <property type="evidence" value="ECO:0007669"/>
    <property type="project" value="UniProtKB-SubCell"/>
</dbReference>
<evidence type="ECO:0000256" key="2">
    <source>
        <dbReference type="ARBA" id="ARBA00022475"/>
    </source>
</evidence>
<keyword evidence="4 6" id="KW-1133">Transmembrane helix</keyword>
<keyword evidence="5 6" id="KW-0472">Membrane</keyword>
<feature type="transmembrane region" description="Helical" evidence="6">
    <location>
        <begin position="96"/>
        <end position="120"/>
    </location>
</feature>
<feature type="transmembrane region" description="Helical" evidence="6">
    <location>
        <begin position="206"/>
        <end position="225"/>
    </location>
</feature>
<dbReference type="PANTHER" id="PTHR12677:SF59">
    <property type="entry name" value="GOLGI APPARATUS MEMBRANE PROTEIN TVP38-RELATED"/>
    <property type="match status" value="1"/>
</dbReference>
<comment type="similarity">
    <text evidence="6">Belongs to the TVP38/TMEM64 family.</text>
</comment>
<dbReference type="InterPro" id="IPR032816">
    <property type="entry name" value="VTT_dom"/>
</dbReference>
<accession>A0A2S8GT95</accession>
<evidence type="ECO:0000256" key="1">
    <source>
        <dbReference type="ARBA" id="ARBA00004651"/>
    </source>
</evidence>
<sequence length="244" mass="26640">MRIDRVTIDRFSFDYRKRFGAVRTFLKWLFLIGVVLLAPIIPLLFWEAQAEAIIAGWSEHPPTPAVTALIVFSLLAADIFLPVPSSVVSTLAGSQLGTLLATLVCWAGMTAGAVIAFALARRYGDAVVRYYTKEADVLAMRKVADRIGPWGIALTRALPILAEAMVLLLGASRLEWRRFLPPTLLANLGIALAYAAFGEVAAQHEWILIAAGISAAAPLLLTWFFRRHLHDATDEPSDAQSNST</sequence>
<keyword evidence="3 6" id="KW-0812">Transmembrane</keyword>
<evidence type="ECO:0000313" key="8">
    <source>
        <dbReference type="EMBL" id="PQO47601.1"/>
    </source>
</evidence>
<dbReference type="Proteomes" id="UP000237819">
    <property type="component" value="Unassembled WGS sequence"/>
</dbReference>
<evidence type="ECO:0000256" key="6">
    <source>
        <dbReference type="RuleBase" id="RU366058"/>
    </source>
</evidence>
<evidence type="ECO:0000256" key="3">
    <source>
        <dbReference type="ARBA" id="ARBA00022692"/>
    </source>
</evidence>
<proteinExistence type="inferred from homology"/>